<dbReference type="PROSITE" id="PS00107">
    <property type="entry name" value="PROTEIN_KINASE_ATP"/>
    <property type="match status" value="1"/>
</dbReference>
<organism evidence="9 10">
    <name type="scientific">Luteolibacter flavescens</name>
    <dbReference type="NCBI Taxonomy" id="1859460"/>
    <lineage>
        <taxon>Bacteria</taxon>
        <taxon>Pseudomonadati</taxon>
        <taxon>Verrucomicrobiota</taxon>
        <taxon>Verrucomicrobiia</taxon>
        <taxon>Verrucomicrobiales</taxon>
        <taxon>Verrucomicrobiaceae</taxon>
        <taxon>Luteolibacter</taxon>
    </lineage>
</organism>
<dbReference type="Pfam" id="PF00069">
    <property type="entry name" value="Pkinase"/>
    <property type="match status" value="1"/>
</dbReference>
<protein>
    <submittedName>
        <fullName evidence="9">WD40 repeat domain-containing serine/threonine protein kinase</fullName>
    </submittedName>
</protein>
<dbReference type="Pfam" id="PF00400">
    <property type="entry name" value="WD40"/>
    <property type="match status" value="1"/>
</dbReference>
<keyword evidence="4 6" id="KW-0067">ATP-binding</keyword>
<dbReference type="SMART" id="SM00320">
    <property type="entry name" value="WD40"/>
    <property type="match status" value="6"/>
</dbReference>
<dbReference type="PROSITE" id="PS50294">
    <property type="entry name" value="WD_REPEATS_REGION"/>
    <property type="match status" value="1"/>
</dbReference>
<feature type="transmembrane region" description="Helical" evidence="7">
    <location>
        <begin position="334"/>
        <end position="357"/>
    </location>
</feature>
<dbReference type="SUPFAM" id="SSF56112">
    <property type="entry name" value="Protein kinase-like (PK-like)"/>
    <property type="match status" value="1"/>
</dbReference>
<reference evidence="9 10" key="1">
    <citation type="submission" date="2022-10" db="EMBL/GenBank/DDBJ databases">
        <title>Luteolibacter flavescens strain MCCC 1K03193, whole genome shotgun sequencing project.</title>
        <authorList>
            <person name="Zhao G."/>
            <person name="Shen L."/>
        </authorList>
    </citation>
    <scope>NUCLEOTIDE SEQUENCE [LARGE SCALE GENOMIC DNA]</scope>
    <source>
        <strain evidence="9 10">MCCC 1K03193</strain>
    </source>
</reference>
<dbReference type="InterPro" id="IPR011047">
    <property type="entry name" value="Quinoprotein_ADH-like_sf"/>
</dbReference>
<keyword evidence="7" id="KW-1133">Transmembrane helix</keyword>
<feature type="domain" description="Protein kinase" evidence="8">
    <location>
        <begin position="48"/>
        <end position="309"/>
    </location>
</feature>
<dbReference type="SUPFAM" id="SSF50969">
    <property type="entry name" value="YVTN repeat-like/Quinoprotein amine dehydrogenase"/>
    <property type="match status" value="1"/>
</dbReference>
<feature type="repeat" description="WD" evidence="5">
    <location>
        <begin position="511"/>
        <end position="552"/>
    </location>
</feature>
<dbReference type="PANTHER" id="PTHR43289:SF6">
    <property type="entry name" value="SERINE_THREONINE-PROTEIN KINASE NEKL-3"/>
    <property type="match status" value="1"/>
</dbReference>
<evidence type="ECO:0000256" key="1">
    <source>
        <dbReference type="ARBA" id="ARBA00022679"/>
    </source>
</evidence>
<proteinExistence type="predicted"/>
<evidence type="ECO:0000313" key="9">
    <source>
        <dbReference type="EMBL" id="MCW1885394.1"/>
    </source>
</evidence>
<dbReference type="InterPro" id="IPR000719">
    <property type="entry name" value="Prot_kinase_dom"/>
</dbReference>
<dbReference type="PANTHER" id="PTHR43289">
    <property type="entry name" value="MITOGEN-ACTIVATED PROTEIN KINASE KINASE KINASE 20-RELATED"/>
    <property type="match status" value="1"/>
</dbReference>
<sequence>MTAPTPAPCPTCGEVMNGGPCPRCLFAVSFGPEVTSEESTPWTRIGNCDLHEEIGRGGMGVVYRAWQPGLDREVAVKVLRHARFAGPEERMRFHREAKAAARLKHPGIVAIHDIGEDEGVPWFSMEHLPGKNLEQLVREHPLAAEDAADLVRRVAEAVQHAHDHGVLHRDLKPSNILLDRNGMPRVTDFGIARIDGRGVEELTATGQVLGSPGYAAPEQAFGGEANARTDVYGLGALLYHLLTGRPPFQAPTLDAILMQLRDSEPLSPRQLNPTVARDLETICLKCLRKDSPQRYPWAKAVADDLARFLSGEPIRARPPTPAERAWRWGKRRPWTAVLVAACGILLTTLVFGSLAVARREHREERRVTLLAMSREARAERLGGSRARALAAITEAWQLKPSAELREEAIAALAMPGIRFLPKIGGEFPVPAALTVMDSSGKRRATVRSQPEANADFIEIQALADGAVLHRLEFPHRITCLDWSGELLVAGGREIRLLHVWDTITGQRLHRFSGHNADLEAVSFRPGGQEFVSIARDGMLRLWHAGLGEEIARLSGLPEHAGPVAWSEGGRVLKVRRSDGSAVDGFRFAWPLSVTIVGPGAAEPRSENLPTLHLDADGRHAVTVDETACRLWSLSEGRELARFPKTGTEWISAAFTPDALWLAGWNAGLRKIPLTPGDLKPSTPALSPGPLLVASSRDGSHLALTQNEQRPADDRMLLVSTSDLSTRNLPQMDPFCAAFSPDGKQLVTGSFRAAGATLHTLETGEHRTLDHTGLVLGARFSDDGRQLWLWGDHAVTRWDTATWKSQTIHAGQAPLALAISPDGHLAASATRRFVILHDARDLSQITRLEIPAAAGEAGMPTIAFSPDGSHLAIHVEDGGVISWDLPVLQAELARWGMEWKGPHAPDR</sequence>
<dbReference type="GO" id="GO:0004674">
    <property type="term" value="F:protein serine/threonine kinase activity"/>
    <property type="evidence" value="ECO:0007669"/>
    <property type="project" value="UniProtKB-KW"/>
</dbReference>
<keyword evidence="7" id="KW-0812">Transmembrane</keyword>
<dbReference type="SUPFAM" id="SSF50998">
    <property type="entry name" value="Quinoprotein alcohol dehydrogenase-like"/>
    <property type="match status" value="1"/>
</dbReference>
<keyword evidence="1" id="KW-0808">Transferase</keyword>
<evidence type="ECO:0000256" key="3">
    <source>
        <dbReference type="ARBA" id="ARBA00022777"/>
    </source>
</evidence>
<keyword evidence="9" id="KW-0723">Serine/threonine-protein kinase</keyword>
<name>A0ABT3FQD1_9BACT</name>
<dbReference type="PROSITE" id="PS50011">
    <property type="entry name" value="PROTEIN_KINASE_DOM"/>
    <property type="match status" value="1"/>
</dbReference>
<dbReference type="CDD" id="cd14014">
    <property type="entry name" value="STKc_PknB_like"/>
    <property type="match status" value="1"/>
</dbReference>
<dbReference type="InterPro" id="IPR008271">
    <property type="entry name" value="Ser/Thr_kinase_AS"/>
</dbReference>
<dbReference type="Gene3D" id="1.10.510.10">
    <property type="entry name" value="Transferase(Phosphotransferase) domain 1"/>
    <property type="match status" value="1"/>
</dbReference>
<dbReference type="PROSITE" id="PS00108">
    <property type="entry name" value="PROTEIN_KINASE_ST"/>
    <property type="match status" value="1"/>
</dbReference>
<evidence type="ECO:0000256" key="2">
    <source>
        <dbReference type="ARBA" id="ARBA00022741"/>
    </source>
</evidence>
<keyword evidence="5" id="KW-0853">WD repeat</keyword>
<evidence type="ECO:0000256" key="6">
    <source>
        <dbReference type="PROSITE-ProRule" id="PRU10141"/>
    </source>
</evidence>
<comment type="caution">
    <text evidence="9">The sequence shown here is derived from an EMBL/GenBank/DDBJ whole genome shotgun (WGS) entry which is preliminary data.</text>
</comment>
<dbReference type="InterPro" id="IPR001680">
    <property type="entry name" value="WD40_rpt"/>
</dbReference>
<dbReference type="InterPro" id="IPR015943">
    <property type="entry name" value="WD40/YVTN_repeat-like_dom_sf"/>
</dbReference>
<dbReference type="SMART" id="SM00220">
    <property type="entry name" value="S_TKc"/>
    <property type="match status" value="1"/>
</dbReference>
<keyword evidence="2 6" id="KW-0547">Nucleotide-binding</keyword>
<evidence type="ECO:0000259" key="8">
    <source>
        <dbReference type="PROSITE" id="PS50011"/>
    </source>
</evidence>
<dbReference type="Proteomes" id="UP001207930">
    <property type="component" value="Unassembled WGS sequence"/>
</dbReference>
<dbReference type="EMBL" id="JAPDDS010000005">
    <property type="protein sequence ID" value="MCW1885394.1"/>
    <property type="molecule type" value="Genomic_DNA"/>
</dbReference>
<dbReference type="PROSITE" id="PS50082">
    <property type="entry name" value="WD_REPEATS_2"/>
    <property type="match status" value="1"/>
</dbReference>
<keyword evidence="10" id="KW-1185">Reference proteome</keyword>
<gene>
    <name evidence="9" type="ORF">OKA04_11700</name>
</gene>
<dbReference type="Gene3D" id="3.30.200.20">
    <property type="entry name" value="Phosphorylase Kinase, domain 1"/>
    <property type="match status" value="1"/>
</dbReference>
<evidence type="ECO:0000256" key="4">
    <source>
        <dbReference type="ARBA" id="ARBA00022840"/>
    </source>
</evidence>
<dbReference type="InterPro" id="IPR017441">
    <property type="entry name" value="Protein_kinase_ATP_BS"/>
</dbReference>
<keyword evidence="7" id="KW-0472">Membrane</keyword>
<accession>A0ABT3FQD1</accession>
<dbReference type="RefSeq" id="WP_264501349.1">
    <property type="nucleotide sequence ID" value="NZ_JAPDDS010000005.1"/>
</dbReference>
<dbReference type="InterPro" id="IPR011009">
    <property type="entry name" value="Kinase-like_dom_sf"/>
</dbReference>
<evidence type="ECO:0000313" key="10">
    <source>
        <dbReference type="Proteomes" id="UP001207930"/>
    </source>
</evidence>
<dbReference type="InterPro" id="IPR011044">
    <property type="entry name" value="Quino_amine_DH_bsu"/>
</dbReference>
<feature type="binding site" evidence="6">
    <location>
        <position position="77"/>
    </location>
    <ligand>
        <name>ATP</name>
        <dbReference type="ChEBI" id="CHEBI:30616"/>
    </ligand>
</feature>
<keyword evidence="3 9" id="KW-0418">Kinase</keyword>
<evidence type="ECO:0000256" key="7">
    <source>
        <dbReference type="SAM" id="Phobius"/>
    </source>
</evidence>
<dbReference type="Gene3D" id="2.130.10.10">
    <property type="entry name" value="YVTN repeat-like/Quinoprotein amine dehydrogenase"/>
    <property type="match status" value="2"/>
</dbReference>
<evidence type="ECO:0000256" key="5">
    <source>
        <dbReference type="PROSITE-ProRule" id="PRU00221"/>
    </source>
</evidence>